<evidence type="ECO:0000313" key="1">
    <source>
        <dbReference type="EMBL" id="TMI90740.1"/>
    </source>
</evidence>
<organism evidence="1 2">
    <name type="scientific">Candidatus Segetimicrobium genomatis</name>
    <dbReference type="NCBI Taxonomy" id="2569760"/>
    <lineage>
        <taxon>Bacteria</taxon>
        <taxon>Bacillati</taxon>
        <taxon>Candidatus Sysuimicrobiota</taxon>
        <taxon>Candidatus Sysuimicrobiia</taxon>
        <taxon>Candidatus Sysuimicrobiales</taxon>
        <taxon>Candidatus Segetimicrobiaceae</taxon>
        <taxon>Candidatus Segetimicrobium</taxon>
    </lineage>
</organism>
<evidence type="ECO:0000313" key="2">
    <source>
        <dbReference type="Proteomes" id="UP000318509"/>
    </source>
</evidence>
<gene>
    <name evidence="1" type="ORF">E6H00_05830</name>
</gene>
<name>A0A537K4R2_9BACT</name>
<dbReference type="EMBL" id="VBAK01000107">
    <property type="protein sequence ID" value="TMI90740.1"/>
    <property type="molecule type" value="Genomic_DNA"/>
</dbReference>
<protein>
    <submittedName>
        <fullName evidence="1">Uncharacterized protein</fullName>
    </submittedName>
</protein>
<reference evidence="1 2" key="1">
    <citation type="journal article" date="2019" name="Nat. Microbiol.">
        <title>Mediterranean grassland soil C-N compound turnover is dependent on rainfall and depth, and is mediated by genomically divergent microorganisms.</title>
        <authorList>
            <person name="Diamond S."/>
            <person name="Andeer P.F."/>
            <person name="Li Z."/>
            <person name="Crits-Christoph A."/>
            <person name="Burstein D."/>
            <person name="Anantharaman K."/>
            <person name="Lane K.R."/>
            <person name="Thomas B.C."/>
            <person name="Pan C."/>
            <person name="Northen T.R."/>
            <person name="Banfield J.F."/>
        </authorList>
    </citation>
    <scope>NUCLEOTIDE SEQUENCE [LARGE SCALE GENOMIC DNA]</scope>
    <source>
        <strain evidence="1">NP_3</strain>
    </source>
</reference>
<dbReference type="Proteomes" id="UP000318509">
    <property type="component" value="Unassembled WGS sequence"/>
</dbReference>
<comment type="caution">
    <text evidence="1">The sequence shown here is derived from an EMBL/GenBank/DDBJ whole genome shotgun (WGS) entry which is preliminary data.</text>
</comment>
<proteinExistence type="predicted"/>
<sequence>MGVQESSANGPRTDLDSLLAALEALLERIRDSARVHVPVHEQVEGEIRQAINHLFNAMEILVDWMSQDHGRQPHAALLLRQLRTVSDTLMGCIGGCPSAMVVDAGLS</sequence>
<dbReference type="AlphaFoldDB" id="A0A537K4R2"/>
<accession>A0A537K4R2</accession>